<sequence length="91" mass="10063">MATGRAARFGFRPWNSWHVLLGFPGIAVKGIRRGNLFGPVRRKTAGNKKAPLRVLCSGVASIGRLHRPGTEDHRRQAHPARALALGLQRYQ</sequence>
<organism evidence="1 2">
    <name type="scientific">Lysobacter antibioticus</name>
    <dbReference type="NCBI Taxonomy" id="84531"/>
    <lineage>
        <taxon>Bacteria</taxon>
        <taxon>Pseudomonadati</taxon>
        <taxon>Pseudomonadota</taxon>
        <taxon>Gammaproteobacteria</taxon>
        <taxon>Lysobacterales</taxon>
        <taxon>Lysobacteraceae</taxon>
        <taxon>Lysobacter</taxon>
    </lineage>
</organism>
<protein>
    <submittedName>
        <fullName evidence="1">Uncharacterized protein</fullName>
    </submittedName>
</protein>
<proteinExistence type="predicted"/>
<dbReference type="Proteomes" id="UP000060787">
    <property type="component" value="Chromosome"/>
</dbReference>
<gene>
    <name evidence="1" type="ORF">LA76x_3867</name>
</gene>
<name>A0A0S2FEP3_LYSAN</name>
<reference evidence="1 2" key="1">
    <citation type="journal article" date="2015" name="BMC Genomics">
        <title>Comparative genomics and metabolic profiling of the genus Lysobacter.</title>
        <authorList>
            <person name="de Bruijn I."/>
            <person name="Cheng X."/>
            <person name="de Jager V."/>
            <person name="Exposito R.G."/>
            <person name="Watrous J."/>
            <person name="Patel N."/>
            <person name="Postma J."/>
            <person name="Dorrestein P.C."/>
            <person name="Kobayashi D."/>
            <person name="Raaijmakers J.M."/>
        </authorList>
    </citation>
    <scope>NUCLEOTIDE SEQUENCE [LARGE SCALE GENOMIC DNA]</scope>
    <source>
        <strain evidence="1 2">76</strain>
    </source>
</reference>
<dbReference type="EMBL" id="CP011129">
    <property type="protein sequence ID" value="ALN81989.1"/>
    <property type="molecule type" value="Genomic_DNA"/>
</dbReference>
<evidence type="ECO:0000313" key="2">
    <source>
        <dbReference type="Proteomes" id="UP000060787"/>
    </source>
</evidence>
<dbReference type="KEGG" id="lab:LA76x_3867"/>
<dbReference type="AlphaFoldDB" id="A0A0S2FEP3"/>
<accession>A0A0S2FEP3</accession>
<dbReference type="PATRIC" id="fig|84531.8.peg.3883"/>
<keyword evidence="2" id="KW-1185">Reference proteome</keyword>
<evidence type="ECO:0000313" key="1">
    <source>
        <dbReference type="EMBL" id="ALN81989.1"/>
    </source>
</evidence>